<organism evidence="1 2">
    <name type="scientific">Austropuccinia psidii MF-1</name>
    <dbReference type="NCBI Taxonomy" id="1389203"/>
    <lineage>
        <taxon>Eukaryota</taxon>
        <taxon>Fungi</taxon>
        <taxon>Dikarya</taxon>
        <taxon>Basidiomycota</taxon>
        <taxon>Pucciniomycotina</taxon>
        <taxon>Pucciniomycetes</taxon>
        <taxon>Pucciniales</taxon>
        <taxon>Sphaerophragmiaceae</taxon>
        <taxon>Austropuccinia</taxon>
    </lineage>
</organism>
<evidence type="ECO:0000313" key="1">
    <source>
        <dbReference type="EMBL" id="MBW0482986.1"/>
    </source>
</evidence>
<gene>
    <name evidence="1" type="ORF">O181_022701</name>
</gene>
<name>A0A9Q3CDE4_9BASI</name>
<dbReference type="Proteomes" id="UP000765509">
    <property type="component" value="Unassembled WGS sequence"/>
</dbReference>
<reference evidence="1" key="1">
    <citation type="submission" date="2021-03" db="EMBL/GenBank/DDBJ databases">
        <title>Draft genome sequence of rust myrtle Austropuccinia psidii MF-1, a brazilian biotype.</title>
        <authorList>
            <person name="Quecine M.C."/>
            <person name="Pachon D.M.R."/>
            <person name="Bonatelli M.L."/>
            <person name="Correr F.H."/>
            <person name="Franceschini L.M."/>
            <person name="Leite T.F."/>
            <person name="Margarido G.R.A."/>
            <person name="Almeida C.A."/>
            <person name="Ferrarezi J.A."/>
            <person name="Labate C.A."/>
        </authorList>
    </citation>
    <scope>NUCLEOTIDE SEQUENCE</scope>
    <source>
        <strain evidence="1">MF-1</strain>
    </source>
</reference>
<proteinExistence type="predicted"/>
<evidence type="ECO:0000313" key="2">
    <source>
        <dbReference type="Proteomes" id="UP000765509"/>
    </source>
</evidence>
<protein>
    <submittedName>
        <fullName evidence="1">Uncharacterized protein</fullName>
    </submittedName>
</protein>
<keyword evidence="2" id="KW-1185">Reference proteome</keyword>
<accession>A0A9Q3CDE4</accession>
<dbReference type="EMBL" id="AVOT02007026">
    <property type="protein sequence ID" value="MBW0482986.1"/>
    <property type="molecule type" value="Genomic_DNA"/>
</dbReference>
<comment type="caution">
    <text evidence="1">The sequence shown here is derived from an EMBL/GenBank/DDBJ whole genome shotgun (WGS) entry which is preliminary data.</text>
</comment>
<dbReference type="AlphaFoldDB" id="A0A9Q3CDE4"/>
<sequence length="109" mass="12456">MVSSPDTTSIHQQSFKNVMVISTLQTRSDNNKALRKGITPALNNRLTDRMVPNIFVEKGTSRIIMNPRLTGILRVAACEIVIDEFKFAKKMQKGETFFRFVAKRVEPER</sequence>